<sequence>MKTWGKQQTIDNVVCTKGFIEFGNKQHVSVYTFLTEGFSIDVGANTIPFLQETLLQQKPEAIILTHHHEDHTGNGAFVEKHLHIPQYIHPLSVDDMRVTANNPQYRRDVWGTRPAFHAEPLHETFHAKSTWDVLHTPGHAFDHVALFNRNTAQLFAGDLFVAPKIKIMLEGESYSTLLHSLRFIQTIDYGTLFCSHAGLVDDARSLIDQKIAYMEEFADEVMTLHRQGKDADEIVAQLLPYKAIMEAISDGEWSRRYLVETVIQEAPELFALV</sequence>
<dbReference type="InterPro" id="IPR001279">
    <property type="entry name" value="Metallo-B-lactamas"/>
</dbReference>
<keyword evidence="3" id="KW-1185">Reference proteome</keyword>
<dbReference type="RefSeq" id="WP_066464820.1">
    <property type="nucleotide sequence ID" value="NZ_MATO01000037.1"/>
</dbReference>
<gene>
    <name evidence="2" type="ORF">A6K76_11705</name>
</gene>
<evidence type="ECO:0000259" key="1">
    <source>
        <dbReference type="SMART" id="SM00849"/>
    </source>
</evidence>
<evidence type="ECO:0000313" key="3">
    <source>
        <dbReference type="Proteomes" id="UP000093482"/>
    </source>
</evidence>
<organism evidence="2 3">
    <name type="scientific">Caryophanon latum</name>
    <dbReference type="NCBI Taxonomy" id="33977"/>
    <lineage>
        <taxon>Bacteria</taxon>
        <taxon>Bacillati</taxon>
        <taxon>Bacillota</taxon>
        <taxon>Bacilli</taxon>
        <taxon>Bacillales</taxon>
        <taxon>Caryophanaceae</taxon>
        <taxon>Caryophanon</taxon>
    </lineage>
</organism>
<accession>A0A1C0YTQ0</accession>
<dbReference type="CDD" id="cd06262">
    <property type="entry name" value="metallo-hydrolase-like_MBL-fold"/>
    <property type="match status" value="1"/>
</dbReference>
<reference evidence="2 3" key="1">
    <citation type="submission" date="2016-07" db="EMBL/GenBank/DDBJ databases">
        <title>Caryophanon latum genome sequencing.</title>
        <authorList>
            <person name="Verma A."/>
            <person name="Pal Y."/>
            <person name="Krishnamurthi S."/>
        </authorList>
    </citation>
    <scope>NUCLEOTIDE SEQUENCE [LARGE SCALE GENOMIC DNA]</scope>
    <source>
        <strain evidence="2 3">DSM 14151</strain>
    </source>
</reference>
<dbReference type="AlphaFoldDB" id="A0A1C0YTQ0"/>
<feature type="domain" description="Metallo-beta-lactamase" evidence="1">
    <location>
        <begin position="29"/>
        <end position="196"/>
    </location>
</feature>
<dbReference type="InterPro" id="IPR036866">
    <property type="entry name" value="RibonucZ/Hydroxyglut_hydro"/>
</dbReference>
<dbReference type="OrthoDB" id="235784at2"/>
<name>A0A1C0YTQ0_9BACL</name>
<protein>
    <recommendedName>
        <fullName evidence="1">Metallo-beta-lactamase domain-containing protein</fullName>
    </recommendedName>
</protein>
<evidence type="ECO:0000313" key="2">
    <source>
        <dbReference type="EMBL" id="OCS90521.1"/>
    </source>
</evidence>
<dbReference type="Pfam" id="PF00753">
    <property type="entry name" value="Lactamase_B"/>
    <property type="match status" value="1"/>
</dbReference>
<dbReference type="SUPFAM" id="SSF56281">
    <property type="entry name" value="Metallo-hydrolase/oxidoreductase"/>
    <property type="match status" value="1"/>
</dbReference>
<dbReference type="EMBL" id="MATO01000037">
    <property type="protein sequence ID" value="OCS90521.1"/>
    <property type="molecule type" value="Genomic_DNA"/>
</dbReference>
<dbReference type="Proteomes" id="UP000093482">
    <property type="component" value="Unassembled WGS sequence"/>
</dbReference>
<dbReference type="SMART" id="SM00849">
    <property type="entry name" value="Lactamase_B"/>
    <property type="match status" value="1"/>
</dbReference>
<dbReference type="PANTHER" id="PTHR23131">
    <property type="entry name" value="ENDORIBONUCLEASE LACTB2"/>
    <property type="match status" value="1"/>
</dbReference>
<dbReference type="InterPro" id="IPR050662">
    <property type="entry name" value="Sec-metab_biosynth-thioest"/>
</dbReference>
<dbReference type="Gene3D" id="3.60.15.10">
    <property type="entry name" value="Ribonuclease Z/Hydroxyacylglutathione hydrolase-like"/>
    <property type="match status" value="1"/>
</dbReference>
<comment type="caution">
    <text evidence="2">The sequence shown here is derived from an EMBL/GenBank/DDBJ whole genome shotgun (WGS) entry which is preliminary data.</text>
</comment>
<proteinExistence type="predicted"/>